<accession>A0ABW0R5V2</accession>
<evidence type="ECO:0000313" key="3">
    <source>
        <dbReference type="Proteomes" id="UP001596108"/>
    </source>
</evidence>
<dbReference type="SUPFAM" id="SSF51445">
    <property type="entry name" value="(Trans)glycosidases"/>
    <property type="match status" value="1"/>
</dbReference>
<protein>
    <submittedName>
        <fullName evidence="2">Uncharacterized protein</fullName>
    </submittedName>
</protein>
<keyword evidence="1" id="KW-1133">Transmembrane helix</keyword>
<gene>
    <name evidence="2" type="ORF">ACFPQ4_24635</name>
</gene>
<keyword evidence="3" id="KW-1185">Reference proteome</keyword>
<dbReference type="Gene3D" id="3.20.20.80">
    <property type="entry name" value="Glycosidases"/>
    <property type="match status" value="1"/>
</dbReference>
<dbReference type="EMBL" id="JBHSNC010000059">
    <property type="protein sequence ID" value="MFC5532619.1"/>
    <property type="molecule type" value="Genomic_DNA"/>
</dbReference>
<evidence type="ECO:0000256" key="1">
    <source>
        <dbReference type="SAM" id="Phobius"/>
    </source>
</evidence>
<keyword evidence="1" id="KW-0812">Transmembrane</keyword>
<proteinExistence type="predicted"/>
<keyword evidence="1" id="KW-0472">Membrane</keyword>
<dbReference type="RefSeq" id="WP_378114607.1">
    <property type="nucleotide sequence ID" value="NZ_JBHSNC010000059.1"/>
</dbReference>
<dbReference type="InterPro" id="IPR017853">
    <property type="entry name" value="GH"/>
</dbReference>
<evidence type="ECO:0000313" key="2">
    <source>
        <dbReference type="EMBL" id="MFC5532619.1"/>
    </source>
</evidence>
<dbReference type="Proteomes" id="UP001596108">
    <property type="component" value="Unassembled WGS sequence"/>
</dbReference>
<reference evidence="3" key="1">
    <citation type="journal article" date="2019" name="Int. J. Syst. Evol. Microbiol.">
        <title>The Global Catalogue of Microorganisms (GCM) 10K type strain sequencing project: providing services to taxonomists for standard genome sequencing and annotation.</title>
        <authorList>
            <consortium name="The Broad Institute Genomics Platform"/>
            <consortium name="The Broad Institute Genome Sequencing Center for Infectious Disease"/>
            <person name="Wu L."/>
            <person name="Ma J."/>
        </authorList>
    </citation>
    <scope>NUCLEOTIDE SEQUENCE [LARGE SCALE GENOMIC DNA]</scope>
    <source>
        <strain evidence="3">CGMCC 1.18578</strain>
    </source>
</reference>
<comment type="caution">
    <text evidence="2">The sequence shown here is derived from an EMBL/GenBank/DDBJ whole genome shotgun (WGS) entry which is preliminary data.</text>
</comment>
<organism evidence="2 3">
    <name type="scientific">Cohnella yongneupensis</name>
    <dbReference type="NCBI Taxonomy" id="425006"/>
    <lineage>
        <taxon>Bacteria</taxon>
        <taxon>Bacillati</taxon>
        <taxon>Bacillota</taxon>
        <taxon>Bacilli</taxon>
        <taxon>Bacillales</taxon>
        <taxon>Paenibacillaceae</taxon>
        <taxon>Cohnella</taxon>
    </lineage>
</organism>
<sequence length="1037" mass="115205">MSKRTIKIRYVILAFAILVIVTPFAWWKIAVHRQLDIVVVNKTFPTRVNASGQVEKLDYSKQRGLYWLLNEMGITNSETKKKYNVNRDYYGNFLENGRLVNKPLRRLTHVPDVIYLSDMYGTGNARVDSIVPPGVSGLTKEEVGIISSSYARGTTVIGEYNIAGDPTKPNVTKELEEIFGVRYSGMAGKFFSDLSSTADVPNWIRAIYEQQYGKKWSLTGAGIVIAGNNRIVVLQQGTGFNGTSIRISMTDANADKYNTHSVDYYNWFEIVQPVDQQSVIAWYDLDLTEEGAAQLKPFGLNGRFPAIIDNRASGKHAYYMAGDFTDYRGPNKIKQFIGATTVYRYFSIESEGDLSYFYWLFYVPFMTEVLKDVKPIDSSVQFDPELAVANDGTKLVSKAKDGKFSVYRNGSWNEWVVKGVNIGSSMPGDTSGALPDDPAMYGEWLEKIAAMHANTIRVYKLMPAEFYRALDNYNFSHPDRRLYLLQNIAPEQAPENGPYTDSDYAGAFERTIDHTIDAMHGNLETVLADGQSTAYWSDVSAYVLGYLIDPEWTPEAVAATDSSNAKATYAGEYVSTVANATRTEAWLAALADRVYRVEQTHYGMQHPTSIVSGPELERSYHELFDPVGTQTGATIDLKHLELGDRAMSGLFEAYNVFPDQRGFGFAPGDEGISASTFAGFKKYVNALLQAPNKYPILISEFGIPTINGLSEKVQGEGLASLISIINDSGAMGGLIYEWADEWGKTSAYTSAFANPADRASLWHNVVDPAQNYGIVSLESKQPEQFSMTLQGHAPLDSLALSVDESYLYLRAKFSAMPDLSRKDILLYLDTIDRKNGEYMLAPDVNENWSGAEFSVRVHDANAAELLVIPSYNTGKGSYYTRVSKAGIYEKMIKELTPAYVTRSGDRVNAVHEDASSLISGPYMDNGNSFNVEGDVLKVRIPWSRLNFTDPSSLLVINDEKSKGKIAPGNVVAVRLTDGIVASLVVMDQGTSHVDYHFPESINSPGYKTFAWNAWDVPQFEQRMKSSYDIIGNAYAAE</sequence>
<name>A0ABW0R5V2_9BACL</name>
<feature type="transmembrane region" description="Helical" evidence="1">
    <location>
        <begin position="7"/>
        <end position="27"/>
    </location>
</feature>